<evidence type="ECO:0000256" key="2">
    <source>
        <dbReference type="ARBA" id="ARBA00019418"/>
    </source>
</evidence>
<evidence type="ECO:0000313" key="5">
    <source>
        <dbReference type="EMBL" id="MCQ8278821.1"/>
    </source>
</evidence>
<name>A0ABT1W9N6_9PROT</name>
<dbReference type="RefSeq" id="WP_422864302.1">
    <property type="nucleotide sequence ID" value="NZ_JAMSKV010000008.1"/>
</dbReference>
<dbReference type="Pfam" id="PF03937">
    <property type="entry name" value="Sdh5"/>
    <property type="match status" value="1"/>
</dbReference>
<dbReference type="PANTHER" id="PTHR12469">
    <property type="entry name" value="PROTEIN EMI5 HOMOLOG, MITOCHONDRIAL"/>
    <property type="match status" value="1"/>
</dbReference>
<organism evidence="5 6">
    <name type="scientific">Endosaccharibacter trunci</name>
    <dbReference type="NCBI Taxonomy" id="2812733"/>
    <lineage>
        <taxon>Bacteria</taxon>
        <taxon>Pseudomonadati</taxon>
        <taxon>Pseudomonadota</taxon>
        <taxon>Alphaproteobacteria</taxon>
        <taxon>Acetobacterales</taxon>
        <taxon>Acetobacteraceae</taxon>
        <taxon>Endosaccharibacter</taxon>
    </lineage>
</organism>
<dbReference type="EMBL" id="JAMSKV010000008">
    <property type="protein sequence ID" value="MCQ8278821.1"/>
    <property type="molecule type" value="Genomic_DNA"/>
</dbReference>
<gene>
    <name evidence="5" type="ORF">NFI95_10185</name>
</gene>
<proteinExistence type="inferred from homology"/>
<evidence type="ECO:0000256" key="4">
    <source>
        <dbReference type="SAM" id="MobiDB-lite"/>
    </source>
</evidence>
<comment type="caution">
    <text evidence="5">The sequence shown here is derived from an EMBL/GenBank/DDBJ whole genome shotgun (WGS) entry which is preliminary data.</text>
</comment>
<dbReference type="Proteomes" id="UP001524587">
    <property type="component" value="Unassembled WGS sequence"/>
</dbReference>
<comment type="similarity">
    <text evidence="1">Belongs to the SdhE FAD assembly factor family.</text>
</comment>
<dbReference type="PANTHER" id="PTHR12469:SF2">
    <property type="entry name" value="SUCCINATE DEHYDROGENASE ASSEMBLY FACTOR 2, MITOCHONDRIAL"/>
    <property type="match status" value="1"/>
</dbReference>
<evidence type="ECO:0000256" key="3">
    <source>
        <dbReference type="ARBA" id="ARBA00023186"/>
    </source>
</evidence>
<evidence type="ECO:0000313" key="6">
    <source>
        <dbReference type="Proteomes" id="UP001524587"/>
    </source>
</evidence>
<dbReference type="InterPro" id="IPR036714">
    <property type="entry name" value="SDH_sf"/>
</dbReference>
<dbReference type="SUPFAM" id="SSF109910">
    <property type="entry name" value="YgfY-like"/>
    <property type="match status" value="1"/>
</dbReference>
<dbReference type="InterPro" id="IPR005631">
    <property type="entry name" value="SDH"/>
</dbReference>
<sequence>MQRNVPDTDPARVPPSDPTGLDPRRRRILFRATHRGTHETDLLIGGFVAPRIAGFTDAELDSLEELMELPDIDLADWLMGRRPVPPHCDTPMLRAVLEAARSRQPGDMGR</sequence>
<evidence type="ECO:0000256" key="1">
    <source>
        <dbReference type="ARBA" id="ARBA00008571"/>
    </source>
</evidence>
<feature type="region of interest" description="Disordered" evidence="4">
    <location>
        <begin position="1"/>
        <end position="26"/>
    </location>
</feature>
<reference evidence="5 6" key="1">
    <citation type="submission" date="2022-06" db="EMBL/GenBank/DDBJ databases">
        <title>Endosaccharibacter gen. nov., sp. nov., endophytic bacteria isolated from sugarcane.</title>
        <authorList>
            <person name="Pitiwittayakul N."/>
            <person name="Yukphan P."/>
            <person name="Charoenyingcharoen P."/>
            <person name="Tanasupawat S."/>
        </authorList>
    </citation>
    <scope>NUCLEOTIDE SEQUENCE [LARGE SCALE GENOMIC DNA]</scope>
    <source>
        <strain evidence="5 6">KSS8</strain>
    </source>
</reference>
<keyword evidence="3" id="KW-0143">Chaperone</keyword>
<dbReference type="Gene3D" id="1.10.150.250">
    <property type="entry name" value="Flavinator of succinate dehydrogenase"/>
    <property type="match status" value="1"/>
</dbReference>
<accession>A0ABT1W9N6</accession>
<keyword evidence="6" id="KW-1185">Reference proteome</keyword>
<protein>
    <recommendedName>
        <fullName evidence="2">FAD assembly factor SdhE</fullName>
    </recommendedName>
</protein>